<keyword evidence="3" id="KW-1185">Reference proteome</keyword>
<gene>
    <name evidence="2" type="ORF">IQ05_00339</name>
</gene>
<sequence length="256" mass="30211">MCTFASILKLMTQKFLFFCALLCLGLQAQTVKKVDHQSIVWTRYYNQLLLSEKWSLHSEIDNRVFTKPIQQNVYVLRVQGRYKINSQLETGAGLAHFSVTTQIPEINPDFRIPEYRGQQDLTWRISGKKIILNQRFQVEERFIHNANAAGLLPGSTFSWRFRYRLQGDYTFWKKENQAVKAILSDEIMFNAGKSTRKNTFDQNRIYAAIHFQASNHFSYELGYLNSYQRRPSGVDFFDRDIIRLSIFHRLNWKNKS</sequence>
<dbReference type="EMBL" id="VLKO01000001">
    <property type="protein sequence ID" value="TWI03394.1"/>
    <property type="molecule type" value="Genomic_DNA"/>
</dbReference>
<organism evidence="2 3">
    <name type="scientific">Flavobacterium tiangeerense</name>
    <dbReference type="NCBI Taxonomy" id="459471"/>
    <lineage>
        <taxon>Bacteria</taxon>
        <taxon>Pseudomonadati</taxon>
        <taxon>Bacteroidota</taxon>
        <taxon>Flavobacteriia</taxon>
        <taxon>Flavobacteriales</taxon>
        <taxon>Flavobacteriaceae</taxon>
        <taxon>Flavobacterium</taxon>
    </lineage>
</organism>
<dbReference type="Proteomes" id="UP000317519">
    <property type="component" value="Unassembled WGS sequence"/>
</dbReference>
<dbReference type="Pfam" id="PF10677">
    <property type="entry name" value="DUF2490"/>
    <property type="match status" value="1"/>
</dbReference>
<feature type="signal peptide" evidence="1">
    <location>
        <begin position="1"/>
        <end position="28"/>
    </location>
</feature>
<evidence type="ECO:0000256" key="1">
    <source>
        <dbReference type="SAM" id="SignalP"/>
    </source>
</evidence>
<dbReference type="InterPro" id="IPR019619">
    <property type="entry name" value="DUF2490"/>
</dbReference>
<evidence type="ECO:0000313" key="3">
    <source>
        <dbReference type="Proteomes" id="UP000317519"/>
    </source>
</evidence>
<keyword evidence="1" id="KW-0732">Signal</keyword>
<feature type="chain" id="PRO_5046406932" evidence="1">
    <location>
        <begin position="29"/>
        <end position="256"/>
    </location>
</feature>
<proteinExistence type="predicted"/>
<name>A0ABY3FPG0_9FLAO</name>
<comment type="caution">
    <text evidence="2">The sequence shown here is derived from an EMBL/GenBank/DDBJ whole genome shotgun (WGS) entry which is preliminary data.</text>
</comment>
<accession>A0ABY3FPG0</accession>
<protein>
    <submittedName>
        <fullName evidence="2">Uncharacterized protein DUF2490</fullName>
    </submittedName>
</protein>
<reference evidence="2 3" key="1">
    <citation type="journal article" date="2015" name="Stand. Genomic Sci.">
        <title>Genomic Encyclopedia of Bacterial and Archaeal Type Strains, Phase III: the genomes of soil and plant-associated and newly described type strains.</title>
        <authorList>
            <person name="Whitman W.B."/>
            <person name="Woyke T."/>
            <person name="Klenk H.P."/>
            <person name="Zhou Y."/>
            <person name="Lilburn T.G."/>
            <person name="Beck B.J."/>
            <person name="De Vos P."/>
            <person name="Vandamme P."/>
            <person name="Eisen J.A."/>
            <person name="Garrity G."/>
            <person name="Hugenholtz P."/>
            <person name="Kyrpides N.C."/>
        </authorList>
    </citation>
    <scope>NUCLEOTIDE SEQUENCE [LARGE SCALE GENOMIC DNA]</scope>
    <source>
        <strain evidence="2 3">CGMCC 1.6847</strain>
    </source>
</reference>
<evidence type="ECO:0000313" key="2">
    <source>
        <dbReference type="EMBL" id="TWI03394.1"/>
    </source>
</evidence>